<proteinExistence type="predicted"/>
<dbReference type="InterPro" id="IPR050675">
    <property type="entry name" value="OAF3"/>
</dbReference>
<dbReference type="SMART" id="SM00066">
    <property type="entry name" value="GAL4"/>
    <property type="match status" value="1"/>
</dbReference>
<dbReference type="KEGG" id="ani:ANIA_06129"/>
<name>C8V2C7_EMENI</name>
<keyword evidence="1" id="KW-0805">Transcription regulation</keyword>
<dbReference type="GO" id="GO:0003677">
    <property type="term" value="F:DNA binding"/>
    <property type="evidence" value="ECO:0007669"/>
    <property type="project" value="UniProtKB-KW"/>
</dbReference>
<dbReference type="Pfam" id="PF11951">
    <property type="entry name" value="Fungal_trans_2"/>
    <property type="match status" value="1"/>
</dbReference>
<keyword evidence="4" id="KW-0539">Nucleus</keyword>
<dbReference type="OMA" id="YTLSWFD"/>
<dbReference type="Pfam" id="PF00172">
    <property type="entry name" value="Zn_clus"/>
    <property type="match status" value="1"/>
</dbReference>
<dbReference type="Gene3D" id="4.10.240.10">
    <property type="entry name" value="Zn(2)-C6 fungal-type DNA-binding domain"/>
    <property type="match status" value="1"/>
</dbReference>
<dbReference type="CDD" id="cd00067">
    <property type="entry name" value="GAL4"/>
    <property type="match status" value="1"/>
</dbReference>
<evidence type="ECO:0000313" key="7">
    <source>
        <dbReference type="Proteomes" id="UP000000560"/>
    </source>
</evidence>
<evidence type="ECO:0000313" key="6">
    <source>
        <dbReference type="EMBL" id="CBF70124.1"/>
    </source>
</evidence>
<dbReference type="PANTHER" id="PTHR31069">
    <property type="entry name" value="OLEATE-ACTIVATED TRANSCRIPTION FACTOR 1-RELATED"/>
    <property type="match status" value="1"/>
</dbReference>
<organism evidence="6 7">
    <name type="scientific">Emericella nidulans (strain FGSC A4 / ATCC 38163 / CBS 112.46 / NRRL 194 / M139)</name>
    <name type="common">Aspergillus nidulans</name>
    <dbReference type="NCBI Taxonomy" id="227321"/>
    <lineage>
        <taxon>Eukaryota</taxon>
        <taxon>Fungi</taxon>
        <taxon>Dikarya</taxon>
        <taxon>Ascomycota</taxon>
        <taxon>Pezizomycotina</taxon>
        <taxon>Eurotiomycetes</taxon>
        <taxon>Eurotiomycetidae</taxon>
        <taxon>Eurotiales</taxon>
        <taxon>Aspergillaceae</taxon>
        <taxon>Aspergillus</taxon>
        <taxon>Aspergillus subgen. Nidulantes</taxon>
    </lineage>
</organism>
<dbReference type="eggNOG" id="ENOG502SIDN">
    <property type="taxonomic scope" value="Eukaryota"/>
</dbReference>
<dbReference type="EMBL" id="BN001301">
    <property type="protein sequence ID" value="CBF70124.1"/>
    <property type="molecule type" value="Genomic_DNA"/>
</dbReference>
<dbReference type="HOGENOM" id="CLU_009030_0_2_1"/>
<reference evidence="7" key="1">
    <citation type="journal article" date="2005" name="Nature">
        <title>Sequencing of Aspergillus nidulans and comparative analysis with A. fumigatus and A. oryzae.</title>
        <authorList>
            <person name="Galagan J.E."/>
            <person name="Calvo S.E."/>
            <person name="Cuomo C."/>
            <person name="Ma L.J."/>
            <person name="Wortman J.R."/>
            <person name="Batzoglou S."/>
            <person name="Lee S.I."/>
            <person name="Basturkmen M."/>
            <person name="Spevak C.C."/>
            <person name="Clutterbuck J."/>
            <person name="Kapitonov V."/>
            <person name="Jurka J."/>
            <person name="Scazzocchio C."/>
            <person name="Farman M."/>
            <person name="Butler J."/>
            <person name="Purcell S."/>
            <person name="Harris S."/>
            <person name="Braus G.H."/>
            <person name="Draht O."/>
            <person name="Busch S."/>
            <person name="D'Enfert C."/>
            <person name="Bouchier C."/>
            <person name="Goldman G.H."/>
            <person name="Bell-Pedersen D."/>
            <person name="Griffiths-Jones S."/>
            <person name="Doonan J.H."/>
            <person name="Yu J."/>
            <person name="Vienken K."/>
            <person name="Pain A."/>
            <person name="Freitag M."/>
            <person name="Selker E.U."/>
            <person name="Archer D.B."/>
            <person name="Penalva M.A."/>
            <person name="Oakley B.R."/>
            <person name="Momany M."/>
            <person name="Tanaka T."/>
            <person name="Kumagai T."/>
            <person name="Asai K."/>
            <person name="Machida M."/>
            <person name="Nierman W.C."/>
            <person name="Denning D.W."/>
            <person name="Caddick M."/>
            <person name="Hynes M."/>
            <person name="Paoletti M."/>
            <person name="Fischer R."/>
            <person name="Miller B."/>
            <person name="Dyer P."/>
            <person name="Sachs M.S."/>
            <person name="Osmani S.A."/>
            <person name="Birren B.W."/>
        </authorList>
    </citation>
    <scope>NUCLEOTIDE SEQUENCE [LARGE SCALE GENOMIC DNA]</scope>
    <source>
        <strain evidence="7">FGSC A4 / ATCC 38163 / CBS 112.46 / NRRL 194 / M139</strain>
    </source>
</reference>
<keyword evidence="2" id="KW-0238">DNA-binding</keyword>
<accession>C8V2C7</accession>
<dbReference type="PANTHER" id="PTHR31069:SF32">
    <property type="entry name" value="ARGININE METABOLISM REGULATION PROTEIN II"/>
    <property type="match status" value="1"/>
</dbReference>
<gene>
    <name evidence="6" type="ORF">ANIA_06129</name>
</gene>
<dbReference type="Proteomes" id="UP000000560">
    <property type="component" value="Chromosome I"/>
</dbReference>
<dbReference type="InterPro" id="IPR036864">
    <property type="entry name" value="Zn2-C6_fun-type_DNA-bd_sf"/>
</dbReference>
<dbReference type="GO" id="GO:0000981">
    <property type="term" value="F:DNA-binding transcription factor activity, RNA polymerase II-specific"/>
    <property type="evidence" value="ECO:0007669"/>
    <property type="project" value="InterPro"/>
</dbReference>
<dbReference type="PROSITE" id="PS00463">
    <property type="entry name" value="ZN2_CY6_FUNGAL_1"/>
    <property type="match status" value="1"/>
</dbReference>
<dbReference type="InterPro" id="IPR001138">
    <property type="entry name" value="Zn2Cys6_DnaBD"/>
</dbReference>
<evidence type="ECO:0000256" key="4">
    <source>
        <dbReference type="ARBA" id="ARBA00023242"/>
    </source>
</evidence>
<evidence type="ECO:0000256" key="3">
    <source>
        <dbReference type="ARBA" id="ARBA00023163"/>
    </source>
</evidence>
<dbReference type="AlphaFoldDB" id="C8V2C7"/>
<dbReference type="SUPFAM" id="SSF57701">
    <property type="entry name" value="Zn2/Cys6 DNA-binding domain"/>
    <property type="match status" value="1"/>
</dbReference>
<dbReference type="RefSeq" id="XP_050466997.1">
    <property type="nucleotide sequence ID" value="XM_050611887.1"/>
</dbReference>
<dbReference type="PROSITE" id="PS50048">
    <property type="entry name" value="ZN2_CY6_FUNGAL_2"/>
    <property type="match status" value="1"/>
</dbReference>
<feature type="domain" description="Zn(2)-C6 fungal-type" evidence="5">
    <location>
        <begin position="10"/>
        <end position="38"/>
    </location>
</feature>
<evidence type="ECO:0000256" key="1">
    <source>
        <dbReference type="ARBA" id="ARBA00023015"/>
    </source>
</evidence>
<dbReference type="InParanoid" id="C8V2C7"/>
<dbReference type="OrthoDB" id="3477330at2759"/>
<evidence type="ECO:0000259" key="5">
    <source>
        <dbReference type="PROSITE" id="PS50048"/>
    </source>
</evidence>
<protein>
    <submittedName>
        <fullName evidence="6">Zn(II)2Cys6 transcription factor (Eurofung)</fullName>
    </submittedName>
</protein>
<dbReference type="GeneID" id="2871207"/>
<evidence type="ECO:0000256" key="2">
    <source>
        <dbReference type="ARBA" id="ARBA00023125"/>
    </source>
</evidence>
<sequence length="594" mass="66407">MSSQNRTLTGCGTCRNRHVKCDEARPTCENCQQQGLECLGYERQLIWSSHDADRVFAALYFPVYFVTGRKMTRMITAGLEHQSASATLARLENGSANALRLEGAIFKGPFGVQVLPNPASANNNQDEPHSDQIEHDLLEWDPLWPAIAGDSATFDGLYDVPGSSGNATILDPVLDVMNDRQSLLPPSLGTDLDELIYQPTSLSLAPIVPSLEVSRNKNIPPQAAELLRYFKVNVISLSFPLKNRRQCPWQAVHLPAAISAFAELSIHHTTSHTRMSLFYSLLAASCLNKQHLDLALNEEVLGPKRAKYKEILTAVLSMVMLSIFKEESSSAQAFLVDAEHLIRIRGLPKQHKSLKVRSLYHIYTFLRIMAESTCGYALQDIFPDRPSSSLLAIEPSPESLRSFRLADVIRVANEQELLHRDGPTVDARIAVELKRRASMLEQYILSWEQSPEFKPNDPTTITNGLDTAIDQNLTATHFMIKAMHQALILFYYRRVANISALILQDTVRNCLNFLNRYDKARVEESRNEPCYTPNTAFLWPGFVAACEALEPDMQSGLLEWLVVTGHRTSLGPFFCSCGDCATEIQSGNFPLKQL</sequence>
<dbReference type="STRING" id="227321.C8V2C7"/>
<dbReference type="VEuPathDB" id="FungiDB:AN6129"/>
<keyword evidence="3" id="KW-0804">Transcription</keyword>
<reference evidence="7" key="2">
    <citation type="journal article" date="2009" name="Fungal Genet. Biol.">
        <title>The 2008 update of the Aspergillus nidulans genome annotation: a community effort.</title>
        <authorList>
            <person name="Wortman J.R."/>
            <person name="Gilsenan J.M."/>
            <person name="Joardar V."/>
            <person name="Deegan J."/>
            <person name="Clutterbuck J."/>
            <person name="Andersen M.R."/>
            <person name="Archer D."/>
            <person name="Bencina M."/>
            <person name="Braus G."/>
            <person name="Coutinho P."/>
            <person name="von Dohren H."/>
            <person name="Doonan J."/>
            <person name="Driessen A.J."/>
            <person name="Durek P."/>
            <person name="Espeso E."/>
            <person name="Fekete E."/>
            <person name="Flipphi M."/>
            <person name="Estrada C.G."/>
            <person name="Geysens S."/>
            <person name="Goldman G."/>
            <person name="de Groot P.W."/>
            <person name="Hansen K."/>
            <person name="Harris S.D."/>
            <person name="Heinekamp T."/>
            <person name="Helmstaedt K."/>
            <person name="Henrissat B."/>
            <person name="Hofmann G."/>
            <person name="Homan T."/>
            <person name="Horio T."/>
            <person name="Horiuchi H."/>
            <person name="James S."/>
            <person name="Jones M."/>
            <person name="Karaffa L."/>
            <person name="Karanyi Z."/>
            <person name="Kato M."/>
            <person name="Keller N."/>
            <person name="Kelly D.E."/>
            <person name="Kiel J.A."/>
            <person name="Kim J.M."/>
            <person name="van der Klei I.J."/>
            <person name="Klis F.M."/>
            <person name="Kovalchuk A."/>
            <person name="Krasevec N."/>
            <person name="Kubicek C.P."/>
            <person name="Liu B."/>
            <person name="Maccabe A."/>
            <person name="Meyer V."/>
            <person name="Mirabito P."/>
            <person name="Miskei M."/>
            <person name="Mos M."/>
            <person name="Mullins J."/>
            <person name="Nelson D.R."/>
            <person name="Nielsen J."/>
            <person name="Oakley B.R."/>
            <person name="Osmani S.A."/>
            <person name="Pakula T."/>
            <person name="Paszewski A."/>
            <person name="Paulsen I."/>
            <person name="Pilsyk S."/>
            <person name="Pocsi I."/>
            <person name="Punt P.J."/>
            <person name="Ram A.F."/>
            <person name="Ren Q."/>
            <person name="Robellet X."/>
            <person name="Robson G."/>
            <person name="Seiboth B."/>
            <person name="van Solingen P."/>
            <person name="Specht T."/>
            <person name="Sun J."/>
            <person name="Taheri-Talesh N."/>
            <person name="Takeshita N."/>
            <person name="Ussery D."/>
            <person name="vanKuyk P.A."/>
            <person name="Visser H."/>
            <person name="van de Vondervoort P.J."/>
            <person name="de Vries R.P."/>
            <person name="Walton J."/>
            <person name="Xiang X."/>
            <person name="Xiong Y."/>
            <person name="Zeng A.P."/>
            <person name="Brandt B.W."/>
            <person name="Cornell M.J."/>
            <person name="van den Hondel C.A."/>
            <person name="Visser J."/>
            <person name="Oliver S.G."/>
            <person name="Turner G."/>
        </authorList>
    </citation>
    <scope>GENOME REANNOTATION</scope>
    <source>
        <strain evidence="7">FGSC A4 / ATCC 38163 / CBS 112.46 / NRRL 194 / M139</strain>
    </source>
</reference>
<keyword evidence="7" id="KW-1185">Reference proteome</keyword>
<dbReference type="GO" id="GO:0008270">
    <property type="term" value="F:zinc ion binding"/>
    <property type="evidence" value="ECO:0007669"/>
    <property type="project" value="InterPro"/>
</dbReference>
<dbReference type="InterPro" id="IPR021858">
    <property type="entry name" value="Fun_TF"/>
</dbReference>